<sequence>MSLPRPPLRPLVWRANAASNAPISRVVIGNLDNHEDLHIAAVVGTSDQVPDTSSVSTTQVGYRALLPGRAPPATSVGSVSRALGPTT</sequence>
<evidence type="ECO:0000313" key="3">
    <source>
        <dbReference type="Proteomes" id="UP000669179"/>
    </source>
</evidence>
<reference evidence="2" key="1">
    <citation type="submission" date="2021-03" db="EMBL/GenBank/DDBJ databases">
        <authorList>
            <person name="Kanchanasin P."/>
            <person name="Saeng-In P."/>
            <person name="Phongsopitanun W."/>
            <person name="Yuki M."/>
            <person name="Kudo T."/>
            <person name="Ohkuma M."/>
            <person name="Tanasupawat S."/>
        </authorList>
    </citation>
    <scope>NUCLEOTIDE SEQUENCE</scope>
    <source>
        <strain evidence="2">GKU 128</strain>
    </source>
</reference>
<dbReference type="EMBL" id="JAGEOJ010000001">
    <property type="protein sequence ID" value="MBO2445896.1"/>
    <property type="molecule type" value="Genomic_DNA"/>
</dbReference>
<accession>A0A939T0P8</accession>
<organism evidence="2 3">
    <name type="scientific">Actinomadura barringtoniae</name>
    <dbReference type="NCBI Taxonomy" id="1427535"/>
    <lineage>
        <taxon>Bacteria</taxon>
        <taxon>Bacillati</taxon>
        <taxon>Actinomycetota</taxon>
        <taxon>Actinomycetes</taxon>
        <taxon>Streptosporangiales</taxon>
        <taxon>Thermomonosporaceae</taxon>
        <taxon>Actinomadura</taxon>
    </lineage>
</organism>
<feature type="region of interest" description="Disordered" evidence="1">
    <location>
        <begin position="66"/>
        <end position="87"/>
    </location>
</feature>
<dbReference type="RefSeq" id="WP_208253477.1">
    <property type="nucleotide sequence ID" value="NZ_JAGEOJ010000001.1"/>
</dbReference>
<comment type="caution">
    <text evidence="2">The sequence shown here is derived from an EMBL/GenBank/DDBJ whole genome shotgun (WGS) entry which is preliminary data.</text>
</comment>
<protein>
    <submittedName>
        <fullName evidence="2">Uncharacterized protein</fullName>
    </submittedName>
</protein>
<proteinExistence type="predicted"/>
<evidence type="ECO:0000313" key="2">
    <source>
        <dbReference type="EMBL" id="MBO2445896.1"/>
    </source>
</evidence>
<dbReference type="Proteomes" id="UP000669179">
    <property type="component" value="Unassembled WGS sequence"/>
</dbReference>
<keyword evidence="3" id="KW-1185">Reference proteome</keyword>
<gene>
    <name evidence="2" type="ORF">J4573_02230</name>
</gene>
<dbReference type="AlphaFoldDB" id="A0A939T0P8"/>
<name>A0A939T0P8_9ACTN</name>
<evidence type="ECO:0000256" key="1">
    <source>
        <dbReference type="SAM" id="MobiDB-lite"/>
    </source>
</evidence>